<dbReference type="HOGENOM" id="CLU_3402335_0_0_9"/>
<accession>A5ZWI3</accession>
<evidence type="ECO:0000313" key="1">
    <source>
        <dbReference type="EMBL" id="EDM86006.1"/>
    </source>
</evidence>
<dbReference type="EMBL" id="AAVO02000020">
    <property type="protein sequence ID" value="EDM86006.1"/>
    <property type="molecule type" value="Genomic_DNA"/>
</dbReference>
<reference evidence="1 2" key="1">
    <citation type="submission" date="2007-03" db="EMBL/GenBank/DDBJ databases">
        <authorList>
            <person name="Fulton L."/>
            <person name="Clifton S."/>
            <person name="Fulton B."/>
            <person name="Xu J."/>
            <person name="Minx P."/>
            <person name="Pepin K.H."/>
            <person name="Johnson M."/>
            <person name="Thiruvilangam P."/>
            <person name="Bhonagiri V."/>
            <person name="Nash W.E."/>
            <person name="Mardis E.R."/>
            <person name="Wilson R.K."/>
        </authorList>
    </citation>
    <scope>NUCLEOTIDE SEQUENCE [LARGE SCALE GENOMIC DNA]</scope>
    <source>
        <strain evidence="1 2">ATCC 29174</strain>
    </source>
</reference>
<evidence type="ECO:0000313" key="2">
    <source>
        <dbReference type="Proteomes" id="UP000006002"/>
    </source>
</evidence>
<sequence>MDFDQVAVNEVNSNLIFFPVLCIEKSHTIE</sequence>
<dbReference type="AlphaFoldDB" id="A5ZWI3"/>
<name>A5ZWI3_9FIRM</name>
<organism evidence="1 2">
    <name type="scientific">Blautia obeum ATCC 29174</name>
    <dbReference type="NCBI Taxonomy" id="411459"/>
    <lineage>
        <taxon>Bacteria</taxon>
        <taxon>Bacillati</taxon>
        <taxon>Bacillota</taxon>
        <taxon>Clostridia</taxon>
        <taxon>Lachnospirales</taxon>
        <taxon>Lachnospiraceae</taxon>
        <taxon>Blautia</taxon>
    </lineage>
</organism>
<comment type="caution">
    <text evidence="1">The sequence shown here is derived from an EMBL/GenBank/DDBJ whole genome shotgun (WGS) entry which is preliminary data.</text>
</comment>
<dbReference type="Proteomes" id="UP000006002">
    <property type="component" value="Unassembled WGS sequence"/>
</dbReference>
<protein>
    <submittedName>
        <fullName evidence="1">Uncharacterized protein</fullName>
    </submittedName>
</protein>
<proteinExistence type="predicted"/>
<reference evidence="1 2" key="2">
    <citation type="submission" date="2007-04" db="EMBL/GenBank/DDBJ databases">
        <title>Draft genome sequence of Ruminococcus obeum (ATCC 29174).</title>
        <authorList>
            <person name="Sudarsanam P."/>
            <person name="Ley R."/>
            <person name="Guruge J."/>
            <person name="Turnbaugh P.J."/>
            <person name="Mahowald M."/>
            <person name="Liep D."/>
            <person name="Gordon J."/>
        </authorList>
    </citation>
    <scope>NUCLEOTIDE SEQUENCE [LARGE SCALE GENOMIC DNA]</scope>
    <source>
        <strain evidence="1 2">ATCC 29174</strain>
    </source>
</reference>
<gene>
    <name evidence="1" type="ORF">RUMOBE_03376</name>
</gene>